<gene>
    <name evidence="1" type="ORF">DPMN_073155</name>
</gene>
<protein>
    <submittedName>
        <fullName evidence="1">Uncharacterized protein</fullName>
    </submittedName>
</protein>
<accession>A0A9D4BYM5</accession>
<evidence type="ECO:0000313" key="2">
    <source>
        <dbReference type="Proteomes" id="UP000828390"/>
    </source>
</evidence>
<evidence type="ECO:0000313" key="1">
    <source>
        <dbReference type="EMBL" id="KAH3713365.1"/>
    </source>
</evidence>
<reference evidence="1" key="1">
    <citation type="journal article" date="2019" name="bioRxiv">
        <title>The Genome of the Zebra Mussel, Dreissena polymorpha: A Resource for Invasive Species Research.</title>
        <authorList>
            <person name="McCartney M.A."/>
            <person name="Auch B."/>
            <person name="Kono T."/>
            <person name="Mallez S."/>
            <person name="Zhang Y."/>
            <person name="Obille A."/>
            <person name="Becker A."/>
            <person name="Abrahante J.E."/>
            <person name="Garbe J."/>
            <person name="Badalamenti J.P."/>
            <person name="Herman A."/>
            <person name="Mangelson H."/>
            <person name="Liachko I."/>
            <person name="Sullivan S."/>
            <person name="Sone E.D."/>
            <person name="Koren S."/>
            <person name="Silverstein K.A.T."/>
            <person name="Beckman K.B."/>
            <person name="Gohl D.M."/>
        </authorList>
    </citation>
    <scope>NUCLEOTIDE SEQUENCE</scope>
    <source>
        <strain evidence="1">Duluth1</strain>
        <tissue evidence="1">Whole animal</tissue>
    </source>
</reference>
<keyword evidence="2" id="KW-1185">Reference proteome</keyword>
<sequence>MATAIVKLSEIAGSLSPDSLVIFIRRPLDREDMRLLDFRPNPMLLAEALG</sequence>
<organism evidence="1 2">
    <name type="scientific">Dreissena polymorpha</name>
    <name type="common">Zebra mussel</name>
    <name type="synonym">Mytilus polymorpha</name>
    <dbReference type="NCBI Taxonomy" id="45954"/>
    <lineage>
        <taxon>Eukaryota</taxon>
        <taxon>Metazoa</taxon>
        <taxon>Spiralia</taxon>
        <taxon>Lophotrochozoa</taxon>
        <taxon>Mollusca</taxon>
        <taxon>Bivalvia</taxon>
        <taxon>Autobranchia</taxon>
        <taxon>Heteroconchia</taxon>
        <taxon>Euheterodonta</taxon>
        <taxon>Imparidentia</taxon>
        <taxon>Neoheterodontei</taxon>
        <taxon>Myida</taxon>
        <taxon>Dreissenoidea</taxon>
        <taxon>Dreissenidae</taxon>
        <taxon>Dreissena</taxon>
    </lineage>
</organism>
<dbReference type="AlphaFoldDB" id="A0A9D4BYM5"/>
<proteinExistence type="predicted"/>
<name>A0A9D4BYM5_DREPO</name>
<dbReference type="Proteomes" id="UP000828390">
    <property type="component" value="Unassembled WGS sequence"/>
</dbReference>
<dbReference type="EMBL" id="JAIWYP010000014">
    <property type="protein sequence ID" value="KAH3713365.1"/>
    <property type="molecule type" value="Genomic_DNA"/>
</dbReference>
<comment type="caution">
    <text evidence="1">The sequence shown here is derived from an EMBL/GenBank/DDBJ whole genome shotgun (WGS) entry which is preliminary data.</text>
</comment>
<reference evidence="1" key="2">
    <citation type="submission" date="2020-11" db="EMBL/GenBank/DDBJ databases">
        <authorList>
            <person name="McCartney M.A."/>
            <person name="Auch B."/>
            <person name="Kono T."/>
            <person name="Mallez S."/>
            <person name="Becker A."/>
            <person name="Gohl D.M."/>
            <person name="Silverstein K.A.T."/>
            <person name="Koren S."/>
            <person name="Bechman K.B."/>
            <person name="Herman A."/>
            <person name="Abrahante J.E."/>
            <person name="Garbe J."/>
        </authorList>
    </citation>
    <scope>NUCLEOTIDE SEQUENCE</scope>
    <source>
        <strain evidence="1">Duluth1</strain>
        <tissue evidence="1">Whole animal</tissue>
    </source>
</reference>